<protein>
    <recommendedName>
        <fullName evidence="7">Efflux pump dotC</fullName>
    </recommendedName>
    <alternativeName>
        <fullName evidence="8">Dothistromin biosynthesis protein C</fullName>
    </alternativeName>
</protein>
<feature type="transmembrane region" description="Helical" evidence="10">
    <location>
        <begin position="383"/>
        <end position="403"/>
    </location>
</feature>
<gene>
    <name evidence="12" type="ORF">AJ79_04776</name>
</gene>
<reference evidence="12 13" key="1">
    <citation type="submission" date="2017-10" db="EMBL/GenBank/DDBJ databases">
        <title>Comparative genomics in systemic dimorphic fungi from Ajellomycetaceae.</title>
        <authorList>
            <person name="Munoz J.F."/>
            <person name="Mcewen J.G."/>
            <person name="Clay O.K."/>
            <person name="Cuomo C.A."/>
        </authorList>
    </citation>
    <scope>NUCLEOTIDE SEQUENCE [LARGE SCALE GENOMIC DNA]</scope>
    <source>
        <strain evidence="12 13">UAMH5409</strain>
    </source>
</reference>
<accession>A0A2B7XQZ6</accession>
<feature type="region of interest" description="Disordered" evidence="9">
    <location>
        <begin position="583"/>
        <end position="617"/>
    </location>
</feature>
<keyword evidence="5 10" id="KW-0472">Membrane</keyword>
<dbReference type="GO" id="GO:0005886">
    <property type="term" value="C:plasma membrane"/>
    <property type="evidence" value="ECO:0007669"/>
    <property type="project" value="TreeGrafter"/>
</dbReference>
<dbReference type="Pfam" id="PF07690">
    <property type="entry name" value="MFS_1"/>
    <property type="match status" value="1"/>
</dbReference>
<dbReference type="InterPro" id="IPR036259">
    <property type="entry name" value="MFS_trans_sf"/>
</dbReference>
<feature type="transmembrane region" description="Helical" evidence="10">
    <location>
        <begin position="210"/>
        <end position="236"/>
    </location>
</feature>
<comment type="caution">
    <text evidence="12">The sequence shown here is derived from an EMBL/GenBank/DDBJ whole genome shotgun (WGS) entry which is preliminary data.</text>
</comment>
<evidence type="ECO:0000256" key="4">
    <source>
        <dbReference type="ARBA" id="ARBA00022989"/>
    </source>
</evidence>
<dbReference type="EMBL" id="PDNB01000070">
    <property type="protein sequence ID" value="PGH11636.1"/>
    <property type="molecule type" value="Genomic_DNA"/>
</dbReference>
<dbReference type="FunFam" id="1.20.1720.10:FF:000014">
    <property type="entry name" value="MFS drug transporter, putative"/>
    <property type="match status" value="1"/>
</dbReference>
<feature type="region of interest" description="Disordered" evidence="9">
    <location>
        <begin position="1"/>
        <end position="73"/>
    </location>
</feature>
<evidence type="ECO:0000256" key="2">
    <source>
        <dbReference type="ARBA" id="ARBA00007520"/>
    </source>
</evidence>
<evidence type="ECO:0000256" key="3">
    <source>
        <dbReference type="ARBA" id="ARBA00022692"/>
    </source>
</evidence>
<dbReference type="Gene3D" id="1.20.1720.10">
    <property type="entry name" value="Multidrug resistance protein D"/>
    <property type="match status" value="1"/>
</dbReference>
<feature type="transmembrane region" description="Helical" evidence="10">
    <location>
        <begin position="301"/>
        <end position="326"/>
    </location>
</feature>
<dbReference type="InterPro" id="IPR011701">
    <property type="entry name" value="MFS"/>
</dbReference>
<evidence type="ECO:0000256" key="10">
    <source>
        <dbReference type="SAM" id="Phobius"/>
    </source>
</evidence>
<dbReference type="OrthoDB" id="10021397at2759"/>
<organism evidence="12 13">
    <name type="scientific">Helicocarpus griseus UAMH5409</name>
    <dbReference type="NCBI Taxonomy" id="1447875"/>
    <lineage>
        <taxon>Eukaryota</taxon>
        <taxon>Fungi</taxon>
        <taxon>Dikarya</taxon>
        <taxon>Ascomycota</taxon>
        <taxon>Pezizomycotina</taxon>
        <taxon>Eurotiomycetes</taxon>
        <taxon>Eurotiomycetidae</taxon>
        <taxon>Onygenales</taxon>
        <taxon>Ajellomycetaceae</taxon>
        <taxon>Helicocarpus</taxon>
    </lineage>
</organism>
<dbReference type="PANTHER" id="PTHR23501:SF102">
    <property type="entry name" value="DRUG TRANSPORTER, PUTATIVE (AFU_ORTHOLOGUE AFUA_3G08530)-RELATED"/>
    <property type="match status" value="1"/>
</dbReference>
<feature type="transmembrane region" description="Helical" evidence="10">
    <location>
        <begin position="474"/>
        <end position="497"/>
    </location>
</feature>
<feature type="transmembrane region" description="Helical" evidence="10">
    <location>
        <begin position="242"/>
        <end position="260"/>
    </location>
</feature>
<feature type="domain" description="Major facilitator superfamily (MFS) profile" evidence="11">
    <location>
        <begin position="86"/>
        <end position="577"/>
    </location>
</feature>
<dbReference type="PRINTS" id="PR01036">
    <property type="entry name" value="TCRTETB"/>
</dbReference>
<dbReference type="GO" id="GO:0005774">
    <property type="term" value="C:vacuolar membrane"/>
    <property type="evidence" value="ECO:0007669"/>
    <property type="project" value="UniProtKB-SubCell"/>
</dbReference>
<dbReference type="Gene3D" id="1.20.1250.20">
    <property type="entry name" value="MFS general substrate transporter like domains"/>
    <property type="match status" value="1"/>
</dbReference>
<dbReference type="GO" id="GO:0022857">
    <property type="term" value="F:transmembrane transporter activity"/>
    <property type="evidence" value="ECO:0007669"/>
    <property type="project" value="InterPro"/>
</dbReference>
<feature type="transmembrane region" description="Helical" evidence="10">
    <location>
        <begin position="272"/>
        <end position="295"/>
    </location>
</feature>
<evidence type="ECO:0000256" key="9">
    <source>
        <dbReference type="SAM" id="MobiDB-lite"/>
    </source>
</evidence>
<dbReference type="InterPro" id="IPR020846">
    <property type="entry name" value="MFS_dom"/>
</dbReference>
<dbReference type="AlphaFoldDB" id="A0A2B7XQZ6"/>
<evidence type="ECO:0000256" key="6">
    <source>
        <dbReference type="ARBA" id="ARBA00057269"/>
    </source>
</evidence>
<feature type="transmembrane region" description="Helical" evidence="10">
    <location>
        <begin position="152"/>
        <end position="171"/>
    </location>
</feature>
<dbReference type="Proteomes" id="UP000223968">
    <property type="component" value="Unassembled WGS sequence"/>
</dbReference>
<keyword evidence="13" id="KW-1185">Reference proteome</keyword>
<dbReference type="PROSITE" id="PS50850">
    <property type="entry name" value="MFS"/>
    <property type="match status" value="1"/>
</dbReference>
<dbReference type="FunFam" id="1.20.1250.20:FF:000196">
    <property type="entry name" value="MFS toxin efflux pump (AflT)"/>
    <property type="match status" value="1"/>
</dbReference>
<evidence type="ECO:0000313" key="13">
    <source>
        <dbReference type="Proteomes" id="UP000223968"/>
    </source>
</evidence>
<dbReference type="PANTHER" id="PTHR23501">
    <property type="entry name" value="MAJOR FACILITATOR SUPERFAMILY"/>
    <property type="match status" value="1"/>
</dbReference>
<comment type="subcellular location">
    <subcellularLocation>
        <location evidence="1">Vacuole membrane</location>
        <topology evidence="1">Multi-pass membrane protein</topology>
    </subcellularLocation>
</comment>
<feature type="transmembrane region" description="Helical" evidence="10">
    <location>
        <begin position="347"/>
        <end position="371"/>
    </location>
</feature>
<keyword evidence="3 10" id="KW-0812">Transmembrane</keyword>
<proteinExistence type="inferred from homology"/>
<feature type="transmembrane region" description="Helical" evidence="10">
    <location>
        <begin position="410"/>
        <end position="429"/>
    </location>
</feature>
<keyword evidence="4 10" id="KW-1133">Transmembrane helix</keyword>
<evidence type="ECO:0000256" key="5">
    <source>
        <dbReference type="ARBA" id="ARBA00023136"/>
    </source>
</evidence>
<feature type="transmembrane region" description="Helical" evidence="10">
    <location>
        <begin position="441"/>
        <end position="462"/>
    </location>
</feature>
<evidence type="ECO:0000259" key="11">
    <source>
        <dbReference type="PROSITE" id="PS50850"/>
    </source>
</evidence>
<evidence type="ECO:0000256" key="1">
    <source>
        <dbReference type="ARBA" id="ARBA00004128"/>
    </source>
</evidence>
<dbReference type="SUPFAM" id="SSF103473">
    <property type="entry name" value="MFS general substrate transporter"/>
    <property type="match status" value="1"/>
</dbReference>
<evidence type="ECO:0000256" key="8">
    <source>
        <dbReference type="ARBA" id="ARBA00083178"/>
    </source>
</evidence>
<comment type="function">
    <text evidence="6">Efflux pump; part of the gene cluster that mediates the biosynthesis of dothistromin (DOTH), a polyketide toxin very similar in structure to the aflatoxin precursor, versicolorin B. One function of dotC may be to transport early-stage dothistromin biosynthetic intermediates from the cytoplasm into vacuoles, thereby affecting the rate of dothistromin production.</text>
</comment>
<evidence type="ECO:0000313" key="12">
    <source>
        <dbReference type="EMBL" id="PGH11636.1"/>
    </source>
</evidence>
<feature type="transmembrane region" description="Helical" evidence="10">
    <location>
        <begin position="83"/>
        <end position="110"/>
    </location>
</feature>
<feature type="compositionally biased region" description="Low complexity" evidence="9">
    <location>
        <begin position="43"/>
        <end position="62"/>
    </location>
</feature>
<dbReference type="CDD" id="cd17502">
    <property type="entry name" value="MFS_Azr1_MDR_like"/>
    <property type="match status" value="1"/>
</dbReference>
<feature type="compositionally biased region" description="Basic and acidic residues" evidence="9">
    <location>
        <begin position="591"/>
        <end position="617"/>
    </location>
</feature>
<evidence type="ECO:0000256" key="7">
    <source>
        <dbReference type="ARBA" id="ARBA00069956"/>
    </source>
</evidence>
<sequence>MSSNQTRHTDAEKAAAPADLHSSHAGDAQTSGKLAPELTRGPADSSSDIEASANSSSSSDVSPDGEVSGEDAAKEAKMSKSKIALIMTALCLAVFLAALDMSIITTALPTISEQFQASQGDYTWIGSSYMLGAASSMPSWGKVSDIFGRKPVLLLANIIFFLGSLICGVSVNIKMLLAGRAIQGIGGGGLLSLVNISIGDLFSMRKRSIYYAMISMVWAVAGALGPVIGGAFTQYVSWRWCFYINLPVDGVAFLIMFFYLDIHTPKTPILAGLRAIDWSGSVAVVGGTVMFLLGLEYGGVAFPWSSATVICLIVFGLFTLGIFIVIQWRFSAYPIMPLWLFKRRSTLAAYGVAVFHGFVFTSDSFFLPLYFQAVIGATPLLSGVYLFPSVLSIAVGSIFTGIFIRKTGQYLPVIWSGMLIMLLGHGLYIDLPSQTSWPRIILFQIVAGLGIGPNFQAPLIALQSHIKPSDIATATATFGFCRNIANSVSVVIGGVIFQNRMQASTGKLSAQLPPRIAEQLGATSAGASVGIVSQLPDEEKRPVLEAYTDALKIMWIFYTVMSACGLAVSLMIGKQTLKKEHEVTKTGLDVQLKEREERLQRQKDEKEEKKRKGNRTE</sequence>
<feature type="transmembrane region" description="Helical" evidence="10">
    <location>
        <begin position="553"/>
        <end position="572"/>
    </location>
</feature>
<comment type="similarity">
    <text evidence="2">Belongs to the major facilitator superfamily. TCR/Tet family.</text>
</comment>
<name>A0A2B7XQZ6_9EURO</name>